<comment type="caution">
    <text evidence="2">The sequence shown here is derived from an EMBL/GenBank/DDBJ whole genome shotgun (WGS) entry which is preliminary data.</text>
</comment>
<evidence type="ECO:0000313" key="3">
    <source>
        <dbReference type="Proteomes" id="UP001595528"/>
    </source>
</evidence>
<feature type="non-terminal residue" evidence="2">
    <location>
        <position position="1"/>
    </location>
</feature>
<dbReference type="EMBL" id="JBHRTR010000025">
    <property type="protein sequence ID" value="MFC3227708.1"/>
    <property type="molecule type" value="Genomic_DNA"/>
</dbReference>
<evidence type="ECO:0000256" key="1">
    <source>
        <dbReference type="ARBA" id="ARBA00006484"/>
    </source>
</evidence>
<comment type="similarity">
    <text evidence="1">Belongs to the short-chain dehydrogenases/reductases (SDR) family.</text>
</comment>
<evidence type="ECO:0000313" key="2">
    <source>
        <dbReference type="EMBL" id="MFC3227708.1"/>
    </source>
</evidence>
<protein>
    <submittedName>
        <fullName evidence="2">SDR family NAD(P)-dependent oxidoreductase</fullName>
        <ecNumber evidence="2">1.1.1.-</ecNumber>
    </submittedName>
</protein>
<dbReference type="Pfam" id="PF13561">
    <property type="entry name" value="adh_short_C2"/>
    <property type="match status" value="1"/>
</dbReference>
<dbReference type="Proteomes" id="UP001595528">
    <property type="component" value="Unassembled WGS sequence"/>
</dbReference>
<name>A0ABV7KZ70_9PROT</name>
<proteinExistence type="inferred from homology"/>
<dbReference type="PANTHER" id="PTHR42760">
    <property type="entry name" value="SHORT-CHAIN DEHYDROGENASES/REDUCTASES FAMILY MEMBER"/>
    <property type="match status" value="1"/>
</dbReference>
<dbReference type="EC" id="1.1.1.-" evidence="2"/>
<keyword evidence="3" id="KW-1185">Reference proteome</keyword>
<dbReference type="RefSeq" id="WP_379900107.1">
    <property type="nucleotide sequence ID" value="NZ_JBHRTR010000025.1"/>
</dbReference>
<dbReference type="SUPFAM" id="SSF51735">
    <property type="entry name" value="NAD(P)-binding Rossmann-fold domains"/>
    <property type="match status" value="1"/>
</dbReference>
<dbReference type="InterPro" id="IPR002347">
    <property type="entry name" value="SDR_fam"/>
</dbReference>
<dbReference type="InterPro" id="IPR036291">
    <property type="entry name" value="NAD(P)-bd_dom_sf"/>
</dbReference>
<dbReference type="PRINTS" id="PR00080">
    <property type="entry name" value="SDRFAMILY"/>
</dbReference>
<dbReference type="GO" id="GO:0016491">
    <property type="term" value="F:oxidoreductase activity"/>
    <property type="evidence" value="ECO:0007669"/>
    <property type="project" value="UniProtKB-KW"/>
</dbReference>
<dbReference type="Gene3D" id="3.40.50.720">
    <property type="entry name" value="NAD(P)-binding Rossmann-like Domain"/>
    <property type="match status" value="1"/>
</dbReference>
<keyword evidence="2" id="KW-0560">Oxidoreductase</keyword>
<reference evidence="3" key="1">
    <citation type="journal article" date="2019" name="Int. J. Syst. Evol. Microbiol.">
        <title>The Global Catalogue of Microorganisms (GCM) 10K type strain sequencing project: providing services to taxonomists for standard genome sequencing and annotation.</title>
        <authorList>
            <consortium name="The Broad Institute Genomics Platform"/>
            <consortium name="The Broad Institute Genome Sequencing Center for Infectious Disease"/>
            <person name="Wu L."/>
            <person name="Ma J."/>
        </authorList>
    </citation>
    <scope>NUCLEOTIDE SEQUENCE [LARGE SCALE GENOMIC DNA]</scope>
    <source>
        <strain evidence="3">KCTC 42964</strain>
    </source>
</reference>
<organism evidence="2 3">
    <name type="scientific">Marinibaculum pumilum</name>
    <dbReference type="NCBI Taxonomy" id="1766165"/>
    <lineage>
        <taxon>Bacteria</taxon>
        <taxon>Pseudomonadati</taxon>
        <taxon>Pseudomonadota</taxon>
        <taxon>Alphaproteobacteria</taxon>
        <taxon>Rhodospirillales</taxon>
        <taxon>Rhodospirillaceae</taxon>
        <taxon>Marinibaculum</taxon>
    </lineage>
</organism>
<sequence length="210" mass="22258">ARETLAMIADAGGEGGIFKADVASWEEVDAMFGEIEQARGPVDLLVTNAGIASFQDDVDMPVELWRRILSVNLDGTFHCVWRAKAAMLERGDGRIVCISSINGISPSTIRRDRLIAYGTSKSAVIGFARNCASAFGPTIRVNGVAPGLIDTDMTGDMSAEVRQRIVDSTPAARTGTPADIAELTYFLLSDKAGFITGQTYVASGGLVTLP</sequence>
<gene>
    <name evidence="2" type="ORF">ACFOGJ_10725</name>
</gene>
<dbReference type="PRINTS" id="PR00081">
    <property type="entry name" value="GDHRDH"/>
</dbReference>
<accession>A0ABV7KZ70</accession>